<evidence type="ECO:0000313" key="3">
    <source>
        <dbReference type="EMBL" id="EAT15535.1"/>
    </source>
</evidence>
<dbReference type="Pfam" id="PF01809">
    <property type="entry name" value="YidD"/>
    <property type="match status" value="1"/>
</dbReference>
<keyword evidence="2" id="KW-0732">Signal</keyword>
<dbReference type="Proteomes" id="UP000005695">
    <property type="component" value="Unassembled WGS sequence"/>
</dbReference>
<evidence type="ECO:0008006" key="5">
    <source>
        <dbReference type="Google" id="ProtNLM"/>
    </source>
</evidence>
<evidence type="ECO:0000313" key="4">
    <source>
        <dbReference type="Proteomes" id="UP000005695"/>
    </source>
</evidence>
<name>Q1JYV9_DESA6</name>
<dbReference type="RefSeq" id="WP_006000916.1">
    <property type="nucleotide sequence ID" value="NZ_AAEW02000010.1"/>
</dbReference>
<evidence type="ECO:0000256" key="1">
    <source>
        <dbReference type="SAM" id="MobiDB-lite"/>
    </source>
</evidence>
<feature type="chain" id="PRO_5004192619" description="Membrane protein insertion efficiency factor YidD" evidence="2">
    <location>
        <begin position="25"/>
        <end position="140"/>
    </location>
</feature>
<dbReference type="InterPro" id="IPR002696">
    <property type="entry name" value="Membr_insert_effic_factor_YidD"/>
</dbReference>
<proteinExistence type="predicted"/>
<organism evidence="3 4">
    <name type="scientific">Desulfuromonas acetoxidans (strain DSM 684 / 11070)</name>
    <dbReference type="NCBI Taxonomy" id="281689"/>
    <lineage>
        <taxon>Bacteria</taxon>
        <taxon>Pseudomonadati</taxon>
        <taxon>Thermodesulfobacteriota</taxon>
        <taxon>Desulfuromonadia</taxon>
        <taxon>Desulfuromonadales</taxon>
        <taxon>Desulfuromonadaceae</taxon>
        <taxon>Desulfuromonas</taxon>
    </lineage>
</organism>
<dbReference type="OrthoDB" id="1034601at2"/>
<dbReference type="EMBL" id="AAEW02000010">
    <property type="protein sequence ID" value="EAT15535.1"/>
    <property type="molecule type" value="Genomic_DNA"/>
</dbReference>
<reference evidence="3" key="2">
    <citation type="submission" date="2006-05" db="EMBL/GenBank/DDBJ databases">
        <title>Sequencing of the draft genome and assembly of Desulfuromonas acetoxidans DSM 684.</title>
        <authorList>
            <consortium name="US DOE Joint Genome Institute (JGI-PGF)"/>
            <person name="Copeland A."/>
            <person name="Lucas S."/>
            <person name="Lapidus A."/>
            <person name="Barry K."/>
            <person name="Detter J.C."/>
            <person name="Glavina del Rio T."/>
            <person name="Hammon N."/>
            <person name="Israni S."/>
            <person name="Dalin E."/>
            <person name="Tice H."/>
            <person name="Bruce D."/>
            <person name="Pitluck S."/>
            <person name="Richardson P."/>
        </authorList>
    </citation>
    <scope>NUCLEOTIDE SEQUENCE [LARGE SCALE GENOMIC DNA]</scope>
    <source>
        <strain evidence="3">DSM 684</strain>
    </source>
</reference>
<dbReference type="NCBIfam" id="TIGR00278">
    <property type="entry name" value="membrane protein insertion efficiency factor YidD"/>
    <property type="match status" value="1"/>
</dbReference>
<dbReference type="PANTHER" id="PTHR33383">
    <property type="entry name" value="MEMBRANE PROTEIN INSERTION EFFICIENCY FACTOR-RELATED"/>
    <property type="match status" value="1"/>
</dbReference>
<keyword evidence="4" id="KW-1185">Reference proteome</keyword>
<sequence>MKRPWRTGLIIAGLSLIVPTTSFATKGDWPDWPEHSHHGSAQHPHPSQDNSLNPLVQGIRFFQRYISVVDSPRCPMYPTCSAYALQALDKHGPILGSFITVDRLMHETNPLEQTMPLSGFERERFYDPLNRNDFWLSQED</sequence>
<feature type="region of interest" description="Disordered" evidence="1">
    <location>
        <begin position="29"/>
        <end position="50"/>
    </location>
</feature>
<feature type="signal peptide" evidence="2">
    <location>
        <begin position="1"/>
        <end position="24"/>
    </location>
</feature>
<dbReference type="SMART" id="SM01234">
    <property type="entry name" value="Haemolytic"/>
    <property type="match status" value="1"/>
</dbReference>
<dbReference type="AlphaFoldDB" id="Q1JYV9"/>
<protein>
    <recommendedName>
        <fullName evidence="5">Membrane protein insertion efficiency factor YidD</fullName>
    </recommendedName>
</protein>
<reference evidence="3" key="1">
    <citation type="submission" date="2006-05" db="EMBL/GenBank/DDBJ databases">
        <title>Annotation of the draft genome assembly of Desulfuromonas acetoxidans DSM 684.</title>
        <authorList>
            <consortium name="US DOE Joint Genome Institute (JGI-ORNL)"/>
            <person name="Larimer F."/>
            <person name="Land M."/>
            <person name="Hauser L."/>
        </authorList>
    </citation>
    <scope>NUCLEOTIDE SEQUENCE [LARGE SCALE GENOMIC DNA]</scope>
    <source>
        <strain evidence="3">DSM 684</strain>
    </source>
</reference>
<gene>
    <name evidence="3" type="ORF">Dace_1397</name>
</gene>
<dbReference type="PANTHER" id="PTHR33383:SF1">
    <property type="entry name" value="MEMBRANE PROTEIN INSERTION EFFICIENCY FACTOR-RELATED"/>
    <property type="match status" value="1"/>
</dbReference>
<evidence type="ECO:0000256" key="2">
    <source>
        <dbReference type="SAM" id="SignalP"/>
    </source>
</evidence>
<comment type="caution">
    <text evidence="3">The sequence shown here is derived from an EMBL/GenBank/DDBJ whole genome shotgun (WGS) entry which is preliminary data.</text>
</comment>
<accession>Q1JYV9</accession>